<dbReference type="AlphaFoldDB" id="A0A6J4MBT6"/>
<name>A0A6J4MBT6_9ACTN</name>
<gene>
    <name evidence="1" type="ORF">AVDCRST_MAG16-2594</name>
</gene>
<evidence type="ECO:0000313" key="1">
    <source>
        <dbReference type="EMBL" id="CAA9354900.1"/>
    </source>
</evidence>
<organism evidence="1">
    <name type="scientific">uncultured Frankineae bacterium</name>
    <dbReference type="NCBI Taxonomy" id="437475"/>
    <lineage>
        <taxon>Bacteria</taxon>
        <taxon>Bacillati</taxon>
        <taxon>Actinomycetota</taxon>
        <taxon>Actinomycetes</taxon>
        <taxon>Frankiales</taxon>
        <taxon>environmental samples</taxon>
    </lineage>
</organism>
<reference evidence="1" key="1">
    <citation type="submission" date="2020-02" db="EMBL/GenBank/DDBJ databases">
        <authorList>
            <person name="Meier V. D."/>
        </authorList>
    </citation>
    <scope>NUCLEOTIDE SEQUENCE</scope>
    <source>
        <strain evidence="1">AVDCRST_MAG16</strain>
    </source>
</reference>
<proteinExistence type="predicted"/>
<protein>
    <submittedName>
        <fullName evidence="1">Uncharacterized protein</fullName>
    </submittedName>
</protein>
<dbReference type="EMBL" id="CADCUE010000245">
    <property type="protein sequence ID" value="CAA9354900.1"/>
    <property type="molecule type" value="Genomic_DNA"/>
</dbReference>
<accession>A0A6J4MBT6</accession>
<sequence>MPLSLPSPTKEPPMWKSVNVKLMSSAGAIAALVAILEAGRKWA</sequence>